<gene>
    <name evidence="3" type="ORF">GCM10023147_51120</name>
</gene>
<dbReference type="Gene3D" id="1.10.530.10">
    <property type="match status" value="1"/>
</dbReference>
<dbReference type="InterPro" id="IPR031304">
    <property type="entry name" value="SLT_2"/>
</dbReference>
<organism evidence="3 4">
    <name type="scientific">Tsukamurella soli</name>
    <dbReference type="NCBI Taxonomy" id="644556"/>
    <lineage>
        <taxon>Bacteria</taxon>
        <taxon>Bacillati</taxon>
        <taxon>Actinomycetota</taxon>
        <taxon>Actinomycetes</taxon>
        <taxon>Mycobacteriales</taxon>
        <taxon>Tsukamurellaceae</taxon>
        <taxon>Tsukamurella</taxon>
    </lineage>
</organism>
<dbReference type="PANTHER" id="PTHR30163">
    <property type="entry name" value="MEMBRANE-BOUND LYTIC MUREIN TRANSGLYCOSYLASE B"/>
    <property type="match status" value="1"/>
</dbReference>
<evidence type="ECO:0000256" key="1">
    <source>
        <dbReference type="SAM" id="MobiDB-lite"/>
    </source>
</evidence>
<feature type="region of interest" description="Disordered" evidence="1">
    <location>
        <begin position="1"/>
        <end position="34"/>
    </location>
</feature>
<feature type="compositionally biased region" description="Low complexity" evidence="1">
    <location>
        <begin position="332"/>
        <end position="354"/>
    </location>
</feature>
<dbReference type="Pfam" id="PF13406">
    <property type="entry name" value="SLT_2"/>
    <property type="match status" value="1"/>
</dbReference>
<dbReference type="SUPFAM" id="SSF53955">
    <property type="entry name" value="Lysozyme-like"/>
    <property type="match status" value="1"/>
</dbReference>
<feature type="compositionally biased region" description="Low complexity" evidence="1">
    <location>
        <begin position="422"/>
        <end position="432"/>
    </location>
</feature>
<name>A0ABP8KHH0_9ACTN</name>
<accession>A0ABP8KHH0</accession>
<dbReference type="EMBL" id="BAABFR010000173">
    <property type="protein sequence ID" value="GAA4407201.1"/>
    <property type="molecule type" value="Genomic_DNA"/>
</dbReference>
<feature type="compositionally biased region" description="Low complexity" evidence="1">
    <location>
        <begin position="366"/>
        <end position="386"/>
    </location>
</feature>
<keyword evidence="4" id="KW-1185">Reference proteome</keyword>
<comment type="caution">
    <text evidence="3">The sequence shown here is derived from an EMBL/GenBank/DDBJ whole genome shotgun (WGS) entry which is preliminary data.</text>
</comment>
<dbReference type="RefSeq" id="WP_345001680.1">
    <property type="nucleotide sequence ID" value="NZ_BAABFR010000173.1"/>
</dbReference>
<evidence type="ECO:0000313" key="4">
    <source>
        <dbReference type="Proteomes" id="UP001500635"/>
    </source>
</evidence>
<protein>
    <recommendedName>
        <fullName evidence="2">Transglycosylase SLT domain-containing protein</fullName>
    </recommendedName>
</protein>
<feature type="region of interest" description="Disordered" evidence="1">
    <location>
        <begin position="411"/>
        <end position="498"/>
    </location>
</feature>
<evidence type="ECO:0000313" key="3">
    <source>
        <dbReference type="EMBL" id="GAA4407201.1"/>
    </source>
</evidence>
<dbReference type="InterPro" id="IPR043426">
    <property type="entry name" value="MltB-like"/>
</dbReference>
<sequence>MRDLPSPSDPGPPTEPPERPRKATSAGSDANGPRAHGRRALVLVGVGAVAALTLVVACSDSGVRLTGAQSHEIAGPQLLDQFSPGMSVITPETTSGPTVTPEIPGGRTDVPLAPDAVHMPAGPLGIPGIAYKAYQSAARRMAAEMPGCGVPWYLIAAIGRIESGHADGGNVDATGRTITPIEGPLLDGSLTGNNIVIASDSGGQVTYARALGPMQFLPSTWALFGADNSGDGKADINNIFDASYATARYLCASGTDLTDEANQRAAVFRYNNSAAYVANVIAWAKAYRDRAIPVGGIPEMTVPIPAPPPPPPPPPRGGNTVLVVACPTTVATSGHPAPGASPATASAPIGSGAARSSTGPSRAVRTTVPGAPPASGTAAAGAPESGAPTTVFTCPAGMSAMAAPSQFQMAGAPPIPGALPVPQQGVPQSSGTPSPPVGPRPSGSHAAPTSIPGTTVPGAPRPDASASSTHAPSGHSRTGHRPYPSVDLPTTTVTPPPR</sequence>
<dbReference type="InterPro" id="IPR023346">
    <property type="entry name" value="Lysozyme-like_dom_sf"/>
</dbReference>
<feature type="domain" description="Transglycosylase SLT" evidence="2">
    <location>
        <begin position="207"/>
        <end position="254"/>
    </location>
</feature>
<dbReference type="CDD" id="cd13399">
    <property type="entry name" value="Slt35-like"/>
    <property type="match status" value="1"/>
</dbReference>
<dbReference type="PANTHER" id="PTHR30163:SF8">
    <property type="entry name" value="LYTIC MUREIN TRANSGLYCOSYLASE"/>
    <property type="match status" value="1"/>
</dbReference>
<evidence type="ECO:0000259" key="2">
    <source>
        <dbReference type="Pfam" id="PF13406"/>
    </source>
</evidence>
<dbReference type="Proteomes" id="UP001500635">
    <property type="component" value="Unassembled WGS sequence"/>
</dbReference>
<proteinExistence type="predicted"/>
<reference evidence="4" key="1">
    <citation type="journal article" date="2019" name="Int. J. Syst. Evol. Microbiol.">
        <title>The Global Catalogue of Microorganisms (GCM) 10K type strain sequencing project: providing services to taxonomists for standard genome sequencing and annotation.</title>
        <authorList>
            <consortium name="The Broad Institute Genomics Platform"/>
            <consortium name="The Broad Institute Genome Sequencing Center for Infectious Disease"/>
            <person name="Wu L."/>
            <person name="Ma J."/>
        </authorList>
    </citation>
    <scope>NUCLEOTIDE SEQUENCE [LARGE SCALE GENOMIC DNA]</scope>
    <source>
        <strain evidence="4">JCM 17688</strain>
    </source>
</reference>
<feature type="compositionally biased region" description="Low complexity" evidence="1">
    <location>
        <begin position="489"/>
        <end position="498"/>
    </location>
</feature>
<feature type="region of interest" description="Disordered" evidence="1">
    <location>
        <begin position="332"/>
        <end position="386"/>
    </location>
</feature>